<dbReference type="SUPFAM" id="SSF56219">
    <property type="entry name" value="DNase I-like"/>
    <property type="match status" value="1"/>
</dbReference>
<dbReference type="InterPro" id="IPR036691">
    <property type="entry name" value="Endo/exonu/phosph_ase_sf"/>
</dbReference>
<dbReference type="Proteomes" id="UP000315995">
    <property type="component" value="Chromosome"/>
</dbReference>
<dbReference type="RefSeq" id="WP_141196689.1">
    <property type="nucleotide sequence ID" value="NZ_CP041186.1"/>
</dbReference>
<sequence length="315" mass="35875">MPHITDAPPADIRRELDGLSEALDAQIPARKLDENLLIATWNIRSFGGLTEKWNADEDDSPKRDLRALRFIGEVVRRFDVIAVQEVRSDLKALRHLLKLLGPHWSFILTDVNATSAGNHERLAFVFDTRRVHISGLACEVVMPNDGEFAMREQFVRPPYAVSFRSCGETFILVTTHVIYGDKAADRVGELQAFADWMGGWAREINTWGHNLIALGDFNIDKQHGDLHNAFTSSGLAVPDELVGPPRTIFQDPDEEHFYDQIAWFTEKKSKAPALSMRYRTGGMFDFVPYVTEKLSRTSMSWRVSDHYPLWVEFEV</sequence>
<gene>
    <name evidence="2" type="ORF">FIV42_05445</name>
</gene>
<evidence type="ECO:0000313" key="2">
    <source>
        <dbReference type="EMBL" id="QDG50193.1"/>
    </source>
</evidence>
<accession>A0A5B8Y147</accession>
<protein>
    <submittedName>
        <fullName evidence="2">Endonuclease</fullName>
    </submittedName>
</protein>
<dbReference type="GO" id="GO:0004519">
    <property type="term" value="F:endonuclease activity"/>
    <property type="evidence" value="ECO:0007669"/>
    <property type="project" value="UniProtKB-KW"/>
</dbReference>
<accession>A0A4Y6PPQ3</accession>
<dbReference type="Gene3D" id="3.60.10.10">
    <property type="entry name" value="Endonuclease/exonuclease/phosphatase"/>
    <property type="match status" value="1"/>
</dbReference>
<keyword evidence="2" id="KW-0540">Nuclease</keyword>
<name>A0A4Y6PPQ3_PERCE</name>
<dbReference type="PANTHER" id="PTHR11371">
    <property type="entry name" value="DEOXYRIBONUCLEASE"/>
    <property type="match status" value="1"/>
</dbReference>
<organism evidence="2 3">
    <name type="scientific">Persicimonas caeni</name>
    <dbReference type="NCBI Taxonomy" id="2292766"/>
    <lineage>
        <taxon>Bacteria</taxon>
        <taxon>Deltaproteobacteria</taxon>
        <taxon>Bradymonadales</taxon>
        <taxon>Bradymonadaceae</taxon>
        <taxon>Persicimonas</taxon>
    </lineage>
</organism>
<dbReference type="InterPro" id="IPR005135">
    <property type="entry name" value="Endo/exonuclease/phosphatase"/>
</dbReference>
<evidence type="ECO:0000313" key="3">
    <source>
        <dbReference type="Proteomes" id="UP000315995"/>
    </source>
</evidence>
<dbReference type="CDD" id="cd10283">
    <property type="entry name" value="MnuA_DNase1-like"/>
    <property type="match status" value="1"/>
</dbReference>
<keyword evidence="2" id="KW-0255">Endonuclease</keyword>
<dbReference type="PANTHER" id="PTHR11371:SF31">
    <property type="entry name" value="EXTRACELLULAR NUCLEASE"/>
    <property type="match status" value="1"/>
</dbReference>
<dbReference type="EMBL" id="CP041186">
    <property type="protein sequence ID" value="QDG50193.1"/>
    <property type="molecule type" value="Genomic_DNA"/>
</dbReference>
<dbReference type="AlphaFoldDB" id="A0A4Y6PPQ3"/>
<keyword evidence="3" id="KW-1185">Reference proteome</keyword>
<evidence type="ECO:0000259" key="1">
    <source>
        <dbReference type="Pfam" id="PF03372"/>
    </source>
</evidence>
<feature type="domain" description="Endonuclease/exonuclease/phosphatase" evidence="1">
    <location>
        <begin position="39"/>
        <end position="250"/>
    </location>
</feature>
<dbReference type="OrthoDB" id="5500612at2"/>
<dbReference type="Pfam" id="PF03372">
    <property type="entry name" value="Exo_endo_phos"/>
    <property type="match status" value="1"/>
</dbReference>
<reference evidence="2 3" key="1">
    <citation type="submission" date="2019-06" db="EMBL/GenBank/DDBJ databases">
        <title>Persicimonas caeni gen. nov., sp. nov., a predatory bacterium isolated from solar saltern.</title>
        <authorList>
            <person name="Wang S."/>
        </authorList>
    </citation>
    <scope>NUCLEOTIDE SEQUENCE [LARGE SCALE GENOMIC DNA]</scope>
    <source>
        <strain evidence="2 3">YN101</strain>
    </source>
</reference>
<proteinExistence type="predicted"/>
<keyword evidence="2" id="KW-0378">Hydrolase</keyword>